<keyword evidence="4" id="KW-1185">Reference proteome</keyword>
<sequence length="401" mass="45363">MHTQKKPSKYISHASKAGKIRQKNRFRRLNRFFVKCTLCASVFALTLLIDSQWQILKPQFDLSSGSYRFKQTSAPFSSLQQPIKNENRTPAAATQPASKSEPGMDSDVPKKQDGSDRSASQSDSESDGTVSKKNPDTGRPIQSYDNDTDIRTPFTNTDEQSFYSQHYETENEIGYSYTDNPEAFAESSDGIIQSEPERLPSELLTNTPPLSTISGDWNLILVNPWNKLPEDYEVVLTPLSDGHSIDSRCYPALTMMLNDCREAGLQPVICSSYRSQEKQESLFQERTEELLAQGYSKKDAKAKAATSVAKPGTSEHQLGLAVDLVDKSHQTLDSTQEYTPVQQWLLENSWKYGFILRYPNDKSQLTGIIYEPWHYRYVGPEVAKEIYERGICLEEYLAELS</sequence>
<feature type="domain" description="D-alanyl-D-alanine carboxypeptidase-like core" evidence="2">
    <location>
        <begin position="243"/>
        <end position="379"/>
    </location>
</feature>
<dbReference type="Gene3D" id="3.30.1380.10">
    <property type="match status" value="1"/>
</dbReference>
<dbReference type="SUPFAM" id="SSF55166">
    <property type="entry name" value="Hedgehog/DD-peptidase"/>
    <property type="match status" value="1"/>
</dbReference>
<dbReference type="AlphaFoldDB" id="N2A7E3"/>
<dbReference type="PANTHER" id="PTHR34385">
    <property type="entry name" value="D-ALANYL-D-ALANINE CARBOXYPEPTIDASE"/>
    <property type="match status" value="1"/>
</dbReference>
<evidence type="ECO:0000313" key="4">
    <source>
        <dbReference type="Proteomes" id="UP000012589"/>
    </source>
</evidence>
<dbReference type="InterPro" id="IPR003709">
    <property type="entry name" value="VanY-like_core_dom"/>
</dbReference>
<reference evidence="3 4" key="1">
    <citation type="journal article" date="2014" name="Genome Announc.">
        <title>Draft genome sequences of the altered schaedler flora, a defined bacterial community from gnotobiotic mice.</title>
        <authorList>
            <person name="Wannemuehler M.J."/>
            <person name="Overstreet A.M."/>
            <person name="Ward D.V."/>
            <person name="Phillips G.J."/>
        </authorList>
    </citation>
    <scope>NUCLEOTIDE SEQUENCE [LARGE SCALE GENOMIC DNA]</scope>
    <source>
        <strain evidence="3 4">ASF492</strain>
    </source>
</reference>
<evidence type="ECO:0000256" key="1">
    <source>
        <dbReference type="SAM" id="MobiDB-lite"/>
    </source>
</evidence>
<evidence type="ECO:0000313" key="3">
    <source>
        <dbReference type="EMBL" id="EMZ24131.1"/>
    </source>
</evidence>
<feature type="compositionally biased region" description="Polar residues" evidence="1">
    <location>
        <begin position="73"/>
        <end position="84"/>
    </location>
</feature>
<protein>
    <recommendedName>
        <fullName evidence="2">D-alanyl-D-alanine carboxypeptidase-like core domain-containing protein</fullName>
    </recommendedName>
</protein>
<feature type="compositionally biased region" description="Basic and acidic residues" evidence="1">
    <location>
        <begin position="107"/>
        <end position="116"/>
    </location>
</feature>
<dbReference type="Pfam" id="PF02557">
    <property type="entry name" value="VanY"/>
    <property type="match status" value="1"/>
</dbReference>
<dbReference type="InterPro" id="IPR052179">
    <property type="entry name" value="DD-CPase-like"/>
</dbReference>
<name>N2A7E3_9FIRM</name>
<dbReference type="HOGENOM" id="CLU_686519_0_0_9"/>
<dbReference type="Proteomes" id="UP000012589">
    <property type="component" value="Unassembled WGS sequence"/>
</dbReference>
<dbReference type="eggNOG" id="COG1876">
    <property type="taxonomic scope" value="Bacteria"/>
</dbReference>
<dbReference type="PANTHER" id="PTHR34385:SF1">
    <property type="entry name" value="PEPTIDOGLYCAN L-ALANYL-D-GLUTAMATE ENDOPEPTIDASE CWLK"/>
    <property type="match status" value="1"/>
</dbReference>
<dbReference type="InterPro" id="IPR058193">
    <property type="entry name" value="VanY/YodJ_core_dom"/>
</dbReference>
<dbReference type="GO" id="GO:0008233">
    <property type="term" value="F:peptidase activity"/>
    <property type="evidence" value="ECO:0007669"/>
    <property type="project" value="InterPro"/>
</dbReference>
<dbReference type="STRING" id="1235802.C823_03395"/>
<accession>N2A7E3</accession>
<feature type="region of interest" description="Disordered" evidence="1">
    <location>
        <begin position="73"/>
        <end position="162"/>
    </location>
</feature>
<dbReference type="CDD" id="cd14852">
    <property type="entry name" value="LD-carboxypeptidase"/>
    <property type="match status" value="1"/>
</dbReference>
<evidence type="ECO:0000259" key="2">
    <source>
        <dbReference type="Pfam" id="PF02557"/>
    </source>
</evidence>
<dbReference type="InterPro" id="IPR009045">
    <property type="entry name" value="Zn_M74/Hedgehog-like"/>
</dbReference>
<dbReference type="EMBL" id="AQFT01000100">
    <property type="protein sequence ID" value="EMZ24131.1"/>
    <property type="molecule type" value="Genomic_DNA"/>
</dbReference>
<proteinExistence type="predicted"/>
<dbReference type="GO" id="GO:0006508">
    <property type="term" value="P:proteolysis"/>
    <property type="evidence" value="ECO:0007669"/>
    <property type="project" value="InterPro"/>
</dbReference>
<gene>
    <name evidence="3" type="ORF">C823_03395</name>
</gene>
<feature type="compositionally biased region" description="Polar residues" evidence="1">
    <location>
        <begin position="153"/>
        <end position="162"/>
    </location>
</feature>
<comment type="caution">
    <text evidence="3">The sequence shown here is derived from an EMBL/GenBank/DDBJ whole genome shotgun (WGS) entry which is preliminary data.</text>
</comment>
<organism evidence="3 4">
    <name type="scientific">Eubacterium plexicaudatum ASF492</name>
    <dbReference type="NCBI Taxonomy" id="1235802"/>
    <lineage>
        <taxon>Bacteria</taxon>
        <taxon>Bacillati</taxon>
        <taxon>Bacillota</taxon>
        <taxon>Clostridia</taxon>
        <taxon>Eubacteriales</taxon>
        <taxon>Eubacteriaceae</taxon>
        <taxon>Eubacterium</taxon>
    </lineage>
</organism>
<dbReference type="PATRIC" id="fig|1235802.3.peg.3587"/>